<feature type="domain" description="Nephrocystin 3-like N-terminal" evidence="2">
    <location>
        <begin position="38"/>
        <end position="221"/>
    </location>
</feature>
<gene>
    <name evidence="3" type="ORF">SCHPADRAFT_263677</name>
</gene>
<dbReference type="SUPFAM" id="SSF52540">
    <property type="entry name" value="P-loop containing nucleoside triphosphate hydrolases"/>
    <property type="match status" value="1"/>
</dbReference>
<dbReference type="InParanoid" id="A0A0H2SEM3"/>
<dbReference type="InterPro" id="IPR056884">
    <property type="entry name" value="NPHP3-like_N"/>
</dbReference>
<organism evidence="3 4">
    <name type="scientific">Schizopora paradoxa</name>
    <dbReference type="NCBI Taxonomy" id="27342"/>
    <lineage>
        <taxon>Eukaryota</taxon>
        <taxon>Fungi</taxon>
        <taxon>Dikarya</taxon>
        <taxon>Basidiomycota</taxon>
        <taxon>Agaricomycotina</taxon>
        <taxon>Agaricomycetes</taxon>
        <taxon>Hymenochaetales</taxon>
        <taxon>Schizoporaceae</taxon>
        <taxon>Schizopora</taxon>
    </lineage>
</organism>
<protein>
    <recommendedName>
        <fullName evidence="2">Nephrocystin 3-like N-terminal domain-containing protein</fullName>
    </recommendedName>
</protein>
<dbReference type="AlphaFoldDB" id="A0A0H2SEM3"/>
<name>A0A0H2SEM3_9AGAM</name>
<evidence type="ECO:0000259" key="2">
    <source>
        <dbReference type="Pfam" id="PF24883"/>
    </source>
</evidence>
<reference evidence="3 4" key="1">
    <citation type="submission" date="2015-04" db="EMBL/GenBank/DDBJ databases">
        <title>Complete genome sequence of Schizopora paradoxa KUC8140, a cosmopolitan wood degrader in East Asia.</title>
        <authorList>
            <consortium name="DOE Joint Genome Institute"/>
            <person name="Min B."/>
            <person name="Park H."/>
            <person name="Jang Y."/>
            <person name="Kim J.-J."/>
            <person name="Kim K.H."/>
            <person name="Pangilinan J."/>
            <person name="Lipzen A."/>
            <person name="Riley R."/>
            <person name="Grigoriev I.V."/>
            <person name="Spatafora J.W."/>
            <person name="Choi I.-G."/>
        </authorList>
    </citation>
    <scope>NUCLEOTIDE SEQUENCE [LARGE SCALE GENOMIC DNA]</scope>
    <source>
        <strain evidence="3 4">KUC8140</strain>
    </source>
</reference>
<dbReference type="EMBL" id="KQ085929">
    <property type="protein sequence ID" value="KLO15491.1"/>
    <property type="molecule type" value="Genomic_DNA"/>
</dbReference>
<dbReference type="OrthoDB" id="163438at2759"/>
<dbReference type="PANTHER" id="PTHR10039">
    <property type="entry name" value="AMELOGENIN"/>
    <property type="match status" value="1"/>
</dbReference>
<dbReference type="Pfam" id="PF24883">
    <property type="entry name" value="NPHP3_N"/>
    <property type="match status" value="1"/>
</dbReference>
<keyword evidence="1" id="KW-0677">Repeat</keyword>
<dbReference type="STRING" id="27342.A0A0H2SEM3"/>
<dbReference type="Proteomes" id="UP000053477">
    <property type="component" value="Unassembled WGS sequence"/>
</dbReference>
<sequence length="386" mass="43714">MKERGDDMSFLRNKLEPSDQLRMDNGWMDGSRETVMSTVDTWLESCDEPNVLWLSGAPGAGKSAIASIIVKKLHDSSSEFDKTYNCAKFFIKRGHTTLDDPRTIWRSIAMGLVDSSLTDRWYRSLKVDVLEVMTQRVSNLYPKDVSIEDQFRDLICRPLNNLFKLTAGPSSSRRVVVVIDALDECNLSDTENQEQWSAFLGTVVRWSTELPKTCKLFLTSRLESAIEEKLKEISRPLVLNTGNDVSDESIRDIELLFKKRFEEKKVEQKQIEELAKYAAGLFIWATTVIEYVNHGDFGDRLEEVLANMSAAGARGGDSDKIGMLYGQILFTVAWERRNHPKELDRLSLVLASVIPGILRRPLPLRVLGILLSPNPEAILWITSPTN</sequence>
<accession>A0A0H2SEM3</accession>
<dbReference type="InterPro" id="IPR027417">
    <property type="entry name" value="P-loop_NTPase"/>
</dbReference>
<keyword evidence="4" id="KW-1185">Reference proteome</keyword>
<dbReference type="PANTHER" id="PTHR10039:SF14">
    <property type="entry name" value="NACHT DOMAIN-CONTAINING PROTEIN"/>
    <property type="match status" value="1"/>
</dbReference>
<evidence type="ECO:0000256" key="1">
    <source>
        <dbReference type="ARBA" id="ARBA00022737"/>
    </source>
</evidence>
<evidence type="ECO:0000313" key="4">
    <source>
        <dbReference type="Proteomes" id="UP000053477"/>
    </source>
</evidence>
<evidence type="ECO:0000313" key="3">
    <source>
        <dbReference type="EMBL" id="KLO15491.1"/>
    </source>
</evidence>
<proteinExistence type="predicted"/>
<dbReference type="Gene3D" id="3.40.50.300">
    <property type="entry name" value="P-loop containing nucleotide triphosphate hydrolases"/>
    <property type="match status" value="1"/>
</dbReference>